<accession>A0A9N9ADJ7</accession>
<feature type="region of interest" description="Disordered" evidence="1">
    <location>
        <begin position="1"/>
        <end position="76"/>
    </location>
</feature>
<proteinExistence type="predicted"/>
<comment type="caution">
    <text evidence="2">The sequence shown here is derived from an EMBL/GenBank/DDBJ whole genome shotgun (WGS) entry which is preliminary data.</text>
</comment>
<dbReference type="EMBL" id="CAJVPK010000560">
    <property type="protein sequence ID" value="CAG8526371.1"/>
    <property type="molecule type" value="Genomic_DNA"/>
</dbReference>
<keyword evidence="3" id="KW-1185">Reference proteome</keyword>
<reference evidence="2" key="1">
    <citation type="submission" date="2021-06" db="EMBL/GenBank/DDBJ databases">
        <authorList>
            <person name="Kallberg Y."/>
            <person name="Tangrot J."/>
            <person name="Rosling A."/>
        </authorList>
    </citation>
    <scope>NUCLEOTIDE SEQUENCE</scope>
    <source>
        <strain evidence="2">AZ414A</strain>
    </source>
</reference>
<feature type="compositionally biased region" description="Basic and acidic residues" evidence="1">
    <location>
        <begin position="47"/>
        <end position="63"/>
    </location>
</feature>
<evidence type="ECO:0000256" key="1">
    <source>
        <dbReference type="SAM" id="MobiDB-lite"/>
    </source>
</evidence>
<dbReference type="AlphaFoldDB" id="A0A9N9ADJ7"/>
<evidence type="ECO:0000313" key="3">
    <source>
        <dbReference type="Proteomes" id="UP000789706"/>
    </source>
</evidence>
<gene>
    <name evidence="2" type="ORF">DEBURN_LOCUS5921</name>
</gene>
<feature type="compositionally biased region" description="Low complexity" evidence="1">
    <location>
        <begin position="32"/>
        <end position="42"/>
    </location>
</feature>
<feature type="compositionally biased region" description="Basic residues" evidence="1">
    <location>
        <begin position="64"/>
        <end position="76"/>
    </location>
</feature>
<dbReference type="Proteomes" id="UP000789706">
    <property type="component" value="Unassembled WGS sequence"/>
</dbReference>
<name>A0A9N9ADJ7_9GLOM</name>
<organism evidence="2 3">
    <name type="scientific">Diversispora eburnea</name>
    <dbReference type="NCBI Taxonomy" id="1213867"/>
    <lineage>
        <taxon>Eukaryota</taxon>
        <taxon>Fungi</taxon>
        <taxon>Fungi incertae sedis</taxon>
        <taxon>Mucoromycota</taxon>
        <taxon>Glomeromycotina</taxon>
        <taxon>Glomeromycetes</taxon>
        <taxon>Diversisporales</taxon>
        <taxon>Diversisporaceae</taxon>
        <taxon>Diversispora</taxon>
    </lineage>
</organism>
<sequence>MHRKNAVHSFFQRTQPPRGVKKVQSSLPDRNSSAPSTSSGSSIDVVNDPKPKTWKRMEIEKMPSKLKIKAQQKSKK</sequence>
<protein>
    <submittedName>
        <fullName evidence="2">1005_t:CDS:1</fullName>
    </submittedName>
</protein>
<evidence type="ECO:0000313" key="2">
    <source>
        <dbReference type="EMBL" id="CAG8526371.1"/>
    </source>
</evidence>